<evidence type="ECO:0000313" key="3">
    <source>
        <dbReference type="Proteomes" id="UP000265520"/>
    </source>
</evidence>
<evidence type="ECO:0000256" key="1">
    <source>
        <dbReference type="SAM" id="MobiDB-lite"/>
    </source>
</evidence>
<accession>A0A392MSD6</accession>
<organism evidence="2 3">
    <name type="scientific">Trifolium medium</name>
    <dbReference type="NCBI Taxonomy" id="97028"/>
    <lineage>
        <taxon>Eukaryota</taxon>
        <taxon>Viridiplantae</taxon>
        <taxon>Streptophyta</taxon>
        <taxon>Embryophyta</taxon>
        <taxon>Tracheophyta</taxon>
        <taxon>Spermatophyta</taxon>
        <taxon>Magnoliopsida</taxon>
        <taxon>eudicotyledons</taxon>
        <taxon>Gunneridae</taxon>
        <taxon>Pentapetalae</taxon>
        <taxon>rosids</taxon>
        <taxon>fabids</taxon>
        <taxon>Fabales</taxon>
        <taxon>Fabaceae</taxon>
        <taxon>Papilionoideae</taxon>
        <taxon>50 kb inversion clade</taxon>
        <taxon>NPAAA clade</taxon>
        <taxon>Hologalegina</taxon>
        <taxon>IRL clade</taxon>
        <taxon>Trifolieae</taxon>
        <taxon>Trifolium</taxon>
    </lineage>
</organism>
<dbReference type="Proteomes" id="UP000265520">
    <property type="component" value="Unassembled WGS sequence"/>
</dbReference>
<dbReference type="EMBL" id="LXQA010018290">
    <property type="protein sequence ID" value="MCH90427.1"/>
    <property type="molecule type" value="Genomic_DNA"/>
</dbReference>
<name>A0A392MSD6_9FABA</name>
<keyword evidence="3" id="KW-1185">Reference proteome</keyword>
<sequence length="34" mass="3302">TQPLSASTGVLQNTNAGAVASSDQTRSVVPSVGT</sequence>
<proteinExistence type="predicted"/>
<comment type="caution">
    <text evidence="2">The sequence shown here is derived from an EMBL/GenBank/DDBJ whole genome shotgun (WGS) entry which is preliminary data.</text>
</comment>
<protein>
    <submittedName>
        <fullName evidence="2">Uncharacterized protein</fullName>
    </submittedName>
</protein>
<feature type="non-terminal residue" evidence="2">
    <location>
        <position position="1"/>
    </location>
</feature>
<dbReference type="AlphaFoldDB" id="A0A392MSD6"/>
<feature type="region of interest" description="Disordered" evidence="1">
    <location>
        <begin position="1"/>
        <end position="34"/>
    </location>
</feature>
<gene>
    <name evidence="2" type="ORF">A2U01_0011343</name>
</gene>
<reference evidence="2 3" key="1">
    <citation type="journal article" date="2018" name="Front. Plant Sci.">
        <title>Red Clover (Trifolium pratense) and Zigzag Clover (T. medium) - A Picture of Genomic Similarities and Differences.</title>
        <authorList>
            <person name="Dluhosova J."/>
            <person name="Istvanek J."/>
            <person name="Nedelnik J."/>
            <person name="Repkova J."/>
        </authorList>
    </citation>
    <scope>NUCLEOTIDE SEQUENCE [LARGE SCALE GENOMIC DNA]</scope>
    <source>
        <strain evidence="3">cv. 10/8</strain>
        <tissue evidence="2">Leaf</tissue>
    </source>
</reference>
<evidence type="ECO:0000313" key="2">
    <source>
        <dbReference type="EMBL" id="MCH90427.1"/>
    </source>
</evidence>